<evidence type="ECO:0000313" key="5">
    <source>
        <dbReference type="Proteomes" id="UP000509448"/>
    </source>
</evidence>
<dbReference type="EMBL" id="AP018732">
    <property type="protein sequence ID" value="BBE41860.1"/>
    <property type="molecule type" value="Genomic_DNA"/>
</dbReference>
<dbReference type="InterPro" id="IPR000644">
    <property type="entry name" value="CBS_dom"/>
</dbReference>
<organism evidence="4 5">
    <name type="scientific">Conexivisphaera calida</name>
    <dbReference type="NCBI Taxonomy" id="1874277"/>
    <lineage>
        <taxon>Archaea</taxon>
        <taxon>Nitrososphaerota</taxon>
        <taxon>Conexivisphaeria</taxon>
        <taxon>Conexivisphaerales</taxon>
        <taxon>Conexivisphaeraceae</taxon>
        <taxon>Conexivisphaera</taxon>
    </lineage>
</organism>
<dbReference type="KEGG" id="ccai:NAS2_0471"/>
<dbReference type="SMART" id="SM00116">
    <property type="entry name" value="CBS"/>
    <property type="match status" value="2"/>
</dbReference>
<protein>
    <submittedName>
        <fullName evidence="4">CBS domain protein</fullName>
    </submittedName>
</protein>
<proteinExistence type="predicted"/>
<dbReference type="Pfam" id="PF00571">
    <property type="entry name" value="CBS"/>
    <property type="match status" value="2"/>
</dbReference>
<dbReference type="PANTHER" id="PTHR43080:SF2">
    <property type="entry name" value="CBS DOMAIN-CONTAINING PROTEIN"/>
    <property type="match status" value="1"/>
</dbReference>
<name>A0A4V0P1I7_9ARCH</name>
<dbReference type="AlphaFoldDB" id="A0A4V0P1I7"/>
<dbReference type="PANTHER" id="PTHR43080">
    <property type="entry name" value="CBS DOMAIN-CONTAINING PROTEIN CBSX3, MITOCHONDRIAL"/>
    <property type="match status" value="1"/>
</dbReference>
<accession>A0A4V0P1I7</accession>
<sequence length="147" mass="16136">MEEVMTRSPPTVDPSKTLREAALLMASRQANFLLVVEDGRPLGIVTSMDMVVRGIARGLDVDRTPVRAVMSSPSYTASPTERLEEAAARMAKMRLRRLAVVDGEGHVVGVLTSDDIARWLAKTKGFQDALLNAICQYSEPPSEMPYM</sequence>
<reference evidence="4 5" key="1">
    <citation type="journal article" date="2019" name="ISME J.">
        <title>Isolation and characterization of a thermophilic sulfur- and iron-reducing thaumarchaeote from a terrestrial acidic hot spring.</title>
        <authorList>
            <person name="Kato S."/>
            <person name="Itoh T."/>
            <person name="Yuki M."/>
            <person name="Nagamori M."/>
            <person name="Ohnishi M."/>
            <person name="Uematsu K."/>
            <person name="Suzuki K."/>
            <person name="Takashina T."/>
            <person name="Ohkuma M."/>
        </authorList>
    </citation>
    <scope>NUCLEOTIDE SEQUENCE [LARGE SCALE GENOMIC DNA]</scope>
    <source>
        <strain evidence="4 5">NAS-02</strain>
    </source>
</reference>
<keyword evidence="1 2" id="KW-0129">CBS domain</keyword>
<keyword evidence="5" id="KW-1185">Reference proteome</keyword>
<evidence type="ECO:0000259" key="3">
    <source>
        <dbReference type="PROSITE" id="PS51371"/>
    </source>
</evidence>
<gene>
    <name evidence="4" type="ORF">NAS2_0471</name>
</gene>
<feature type="domain" description="CBS" evidence="3">
    <location>
        <begin position="5"/>
        <end position="61"/>
    </location>
</feature>
<evidence type="ECO:0000313" key="4">
    <source>
        <dbReference type="EMBL" id="BBE41860.1"/>
    </source>
</evidence>
<dbReference type="Gene3D" id="3.10.580.10">
    <property type="entry name" value="CBS-domain"/>
    <property type="match status" value="1"/>
</dbReference>
<dbReference type="SUPFAM" id="SSF54631">
    <property type="entry name" value="CBS-domain pair"/>
    <property type="match status" value="1"/>
</dbReference>
<feature type="domain" description="CBS" evidence="3">
    <location>
        <begin position="70"/>
        <end position="129"/>
    </location>
</feature>
<evidence type="ECO:0000256" key="2">
    <source>
        <dbReference type="PROSITE-ProRule" id="PRU00703"/>
    </source>
</evidence>
<dbReference type="InterPro" id="IPR051257">
    <property type="entry name" value="Diverse_CBS-Domain"/>
</dbReference>
<evidence type="ECO:0000256" key="1">
    <source>
        <dbReference type="ARBA" id="ARBA00023122"/>
    </source>
</evidence>
<dbReference type="InterPro" id="IPR046342">
    <property type="entry name" value="CBS_dom_sf"/>
</dbReference>
<dbReference type="Proteomes" id="UP000509448">
    <property type="component" value="Chromosome"/>
</dbReference>
<dbReference type="PROSITE" id="PS51371">
    <property type="entry name" value="CBS"/>
    <property type="match status" value="2"/>
</dbReference>